<organism evidence="1 2">
    <name type="scientific">Choiromyces venosus 120613-1</name>
    <dbReference type="NCBI Taxonomy" id="1336337"/>
    <lineage>
        <taxon>Eukaryota</taxon>
        <taxon>Fungi</taxon>
        <taxon>Dikarya</taxon>
        <taxon>Ascomycota</taxon>
        <taxon>Pezizomycotina</taxon>
        <taxon>Pezizomycetes</taxon>
        <taxon>Pezizales</taxon>
        <taxon>Tuberaceae</taxon>
        <taxon>Choiromyces</taxon>
    </lineage>
</organism>
<keyword evidence="2" id="KW-1185">Reference proteome</keyword>
<gene>
    <name evidence="1" type="ORF">L873DRAFT_1802900</name>
</gene>
<dbReference type="Proteomes" id="UP000276215">
    <property type="component" value="Unassembled WGS sequence"/>
</dbReference>
<name>A0A3N4K0U2_9PEZI</name>
<dbReference type="EMBL" id="ML120370">
    <property type="protein sequence ID" value="RPB02031.1"/>
    <property type="molecule type" value="Genomic_DNA"/>
</dbReference>
<protein>
    <submittedName>
        <fullName evidence="1">Uncharacterized protein</fullName>
    </submittedName>
</protein>
<reference evidence="1 2" key="1">
    <citation type="journal article" date="2018" name="Nat. Ecol. Evol.">
        <title>Pezizomycetes genomes reveal the molecular basis of ectomycorrhizal truffle lifestyle.</title>
        <authorList>
            <person name="Murat C."/>
            <person name="Payen T."/>
            <person name="Noel B."/>
            <person name="Kuo A."/>
            <person name="Morin E."/>
            <person name="Chen J."/>
            <person name="Kohler A."/>
            <person name="Krizsan K."/>
            <person name="Balestrini R."/>
            <person name="Da Silva C."/>
            <person name="Montanini B."/>
            <person name="Hainaut M."/>
            <person name="Levati E."/>
            <person name="Barry K.W."/>
            <person name="Belfiori B."/>
            <person name="Cichocki N."/>
            <person name="Clum A."/>
            <person name="Dockter R.B."/>
            <person name="Fauchery L."/>
            <person name="Guy J."/>
            <person name="Iotti M."/>
            <person name="Le Tacon F."/>
            <person name="Lindquist E.A."/>
            <person name="Lipzen A."/>
            <person name="Malagnac F."/>
            <person name="Mello A."/>
            <person name="Molinier V."/>
            <person name="Miyauchi S."/>
            <person name="Poulain J."/>
            <person name="Riccioni C."/>
            <person name="Rubini A."/>
            <person name="Sitrit Y."/>
            <person name="Splivallo R."/>
            <person name="Traeger S."/>
            <person name="Wang M."/>
            <person name="Zifcakova L."/>
            <person name="Wipf D."/>
            <person name="Zambonelli A."/>
            <person name="Paolocci F."/>
            <person name="Nowrousian M."/>
            <person name="Ottonello S."/>
            <person name="Baldrian P."/>
            <person name="Spatafora J.W."/>
            <person name="Henrissat B."/>
            <person name="Nagy L.G."/>
            <person name="Aury J.M."/>
            <person name="Wincker P."/>
            <person name="Grigoriev I.V."/>
            <person name="Bonfante P."/>
            <person name="Martin F.M."/>
        </authorList>
    </citation>
    <scope>NUCLEOTIDE SEQUENCE [LARGE SCALE GENOMIC DNA]</scope>
    <source>
        <strain evidence="1 2">120613-1</strain>
    </source>
</reference>
<proteinExistence type="predicted"/>
<evidence type="ECO:0000313" key="1">
    <source>
        <dbReference type="EMBL" id="RPB02031.1"/>
    </source>
</evidence>
<dbReference type="AlphaFoldDB" id="A0A3N4K0U2"/>
<evidence type="ECO:0000313" key="2">
    <source>
        <dbReference type="Proteomes" id="UP000276215"/>
    </source>
</evidence>
<accession>A0A3N4K0U2</accession>
<sequence length="153" mass="17212">MTCTTDSRLIKKFQTRRFSSAAPDPPTDFSTSHTISLVDSRGEGCRLTYATLLITFAILYLVSPKLNWHHQKDQSTQIELIGGQLDFFIQGHSREKQCSVHSQLEIPRLTPRYLSALQLVSDAFKTANISSALITFVPCRTSRNGRSDKSYSL</sequence>